<evidence type="ECO:0000256" key="1">
    <source>
        <dbReference type="SAM" id="MobiDB-lite"/>
    </source>
</evidence>
<name>A0A6G9H9W8_9ACTN</name>
<evidence type="ECO:0000313" key="2">
    <source>
        <dbReference type="EMBL" id="QIQ07001.1"/>
    </source>
</evidence>
<sequence>MAGAGSAEAGAGGAVFRETAAEPRTQSVPLAHVSLELGHLYMEDFEAGPERLREHFARVRPWADAVRASAAVGGRRPRISTCFLIDDYFTRFSSPAELIPILLAEAAGAGLTIDYLARESGCAVADGIAVAEGVARRLVESPPAGSDGSRPPAGESGWLANGERGPDTGTPEAMAQAPAWAPPTETAARRHSVFVDVEMWDDGDDGRTWSCPFLAAVWQLARLGLLRHHGESVLPPRAWSEGGAFPRRWDDLPPLVRLNASAAPFSAYRTASVLPSRFLSVEHAVRVILDQVDADRGALRQVAERSAREGLAVPDEIADRASYVFYAGP</sequence>
<evidence type="ECO:0000313" key="3">
    <source>
        <dbReference type="Proteomes" id="UP000501179"/>
    </source>
</evidence>
<protein>
    <submittedName>
        <fullName evidence="2">Uncharacterized protein</fullName>
    </submittedName>
</protein>
<dbReference type="EMBL" id="CP050177">
    <property type="protein sequence ID" value="QIQ07001.1"/>
    <property type="molecule type" value="Genomic_DNA"/>
</dbReference>
<dbReference type="AlphaFoldDB" id="A0A6G9H9W8"/>
<dbReference type="KEGG" id="slia:HA039_19005"/>
<reference evidence="2 3" key="1">
    <citation type="submission" date="2020-03" db="EMBL/GenBank/DDBJ databases">
        <title>A novel species.</title>
        <authorList>
            <person name="Gao J."/>
        </authorList>
    </citation>
    <scope>NUCLEOTIDE SEQUENCE [LARGE SCALE GENOMIC DNA]</scope>
    <source>
        <strain evidence="2 3">QMT-12</strain>
    </source>
</reference>
<dbReference type="Proteomes" id="UP000501179">
    <property type="component" value="Chromosome"/>
</dbReference>
<organism evidence="2 3">
    <name type="scientific">Streptomyces liangshanensis</name>
    <dbReference type="NCBI Taxonomy" id="2717324"/>
    <lineage>
        <taxon>Bacteria</taxon>
        <taxon>Bacillati</taxon>
        <taxon>Actinomycetota</taxon>
        <taxon>Actinomycetes</taxon>
        <taxon>Kitasatosporales</taxon>
        <taxon>Streptomycetaceae</taxon>
        <taxon>Streptomyces</taxon>
    </lineage>
</organism>
<proteinExistence type="predicted"/>
<feature type="region of interest" description="Disordered" evidence="1">
    <location>
        <begin position="140"/>
        <end position="185"/>
    </location>
</feature>
<feature type="compositionally biased region" description="Low complexity" evidence="1">
    <location>
        <begin position="175"/>
        <end position="185"/>
    </location>
</feature>
<dbReference type="NCBIfam" id="NF040566">
    <property type="entry name" value="SCO2522_fam"/>
    <property type="match status" value="1"/>
</dbReference>
<gene>
    <name evidence="2" type="ORF">HA039_19005</name>
</gene>
<accession>A0A6G9H9W8</accession>
<dbReference type="InterPro" id="IPR049747">
    <property type="entry name" value="SCO2522-like"/>
</dbReference>
<keyword evidence="3" id="KW-1185">Reference proteome</keyword>
<dbReference type="RefSeq" id="WP_167037107.1">
    <property type="nucleotide sequence ID" value="NZ_CP050177.1"/>
</dbReference>